<reference evidence="6 7" key="1">
    <citation type="submission" date="2024-06" db="EMBL/GenBank/DDBJ databases">
        <title>The Natural Products Discovery Center: Release of the First 8490 Sequenced Strains for Exploring Actinobacteria Biosynthetic Diversity.</title>
        <authorList>
            <person name="Kalkreuter E."/>
            <person name="Kautsar S.A."/>
            <person name="Yang D."/>
            <person name="Bader C.D."/>
            <person name="Teijaro C.N."/>
            <person name="Fluegel L."/>
            <person name="Davis C.M."/>
            <person name="Simpson J.R."/>
            <person name="Lauterbach L."/>
            <person name="Steele A.D."/>
            <person name="Gui C."/>
            <person name="Meng S."/>
            <person name="Li G."/>
            <person name="Viehrig K."/>
            <person name="Ye F."/>
            <person name="Su P."/>
            <person name="Kiefer A.F."/>
            <person name="Nichols A."/>
            <person name="Cepeda A.J."/>
            <person name="Yan W."/>
            <person name="Fan B."/>
            <person name="Jiang Y."/>
            <person name="Adhikari A."/>
            <person name="Zheng C.-J."/>
            <person name="Schuster L."/>
            <person name="Cowan T.M."/>
            <person name="Smanski M.J."/>
            <person name="Chevrette M.G."/>
            <person name="De Carvalho L.P.S."/>
            <person name="Shen B."/>
        </authorList>
    </citation>
    <scope>NUCLEOTIDE SEQUENCE [LARGE SCALE GENOMIC DNA]</scope>
    <source>
        <strain evidence="6 7">NPDC050403</strain>
    </source>
</reference>
<dbReference type="PANTHER" id="PTHR11487:SF0">
    <property type="entry name" value="S-ACYL FATTY ACID SYNTHASE THIOESTERASE, MEDIUM CHAIN"/>
    <property type="match status" value="1"/>
</dbReference>
<dbReference type="Proteomes" id="UP001551695">
    <property type="component" value="Unassembled WGS sequence"/>
</dbReference>
<dbReference type="EMBL" id="JBFAKC010000002">
    <property type="protein sequence ID" value="MEV0706851.1"/>
    <property type="molecule type" value="Genomic_DNA"/>
</dbReference>
<comment type="similarity">
    <text evidence="1">Belongs to the thioesterase family.</text>
</comment>
<evidence type="ECO:0000256" key="3">
    <source>
        <dbReference type="ARBA" id="ARBA00022801"/>
    </source>
</evidence>
<comment type="caution">
    <text evidence="6">The sequence shown here is derived from an EMBL/GenBank/DDBJ whole genome shotgun (WGS) entry which is preliminary data.</text>
</comment>
<evidence type="ECO:0000313" key="6">
    <source>
        <dbReference type="EMBL" id="MEV0706851.1"/>
    </source>
</evidence>
<keyword evidence="3 6" id="KW-0378">Hydrolase</keyword>
<dbReference type="InterPro" id="IPR020802">
    <property type="entry name" value="TesA-like"/>
</dbReference>
<dbReference type="RefSeq" id="WP_357780302.1">
    <property type="nucleotide sequence ID" value="NZ_JBFAKC010000002.1"/>
</dbReference>
<protein>
    <recommendedName>
        <fullName evidence="2">Thioesterase TesA</fullName>
    </recommendedName>
</protein>
<dbReference type="PANTHER" id="PTHR11487">
    <property type="entry name" value="THIOESTERASE"/>
    <property type="match status" value="1"/>
</dbReference>
<organism evidence="6 7">
    <name type="scientific">Nocardia aurea</name>
    <dbReference type="NCBI Taxonomy" id="2144174"/>
    <lineage>
        <taxon>Bacteria</taxon>
        <taxon>Bacillati</taxon>
        <taxon>Actinomycetota</taxon>
        <taxon>Actinomycetes</taxon>
        <taxon>Mycobacteriales</taxon>
        <taxon>Nocardiaceae</taxon>
        <taxon>Nocardia</taxon>
    </lineage>
</organism>
<dbReference type="GO" id="GO:0016787">
    <property type="term" value="F:hydrolase activity"/>
    <property type="evidence" value="ECO:0007669"/>
    <property type="project" value="UniProtKB-KW"/>
</dbReference>
<sequence>MSDKWIRRAVPRTDPAARVICFPHAGGSANYFTPLARKLPPAIELLAVQNPGRQERYREPRLESIGELAEAVLPSVSTWLDRPTILFGHSMGAAQAFEVARGLPGGAPVVLFASARRAPSVIRVETVHQRSDRAIVAEMRALGGTDTRVFDDEETAALYLPVIRSDYRAVETYRCPAEVTVDYPITALVGDRDPRVSRADVEAWRTHTTAEFTTHVLRGGHFYLGEELDAVAELLGARLSVGTGEPGDHRG</sequence>
<evidence type="ECO:0000256" key="2">
    <source>
        <dbReference type="ARBA" id="ARBA00015007"/>
    </source>
</evidence>
<accession>A0ABV3FN56</accession>
<name>A0ABV3FN56_9NOCA</name>
<evidence type="ECO:0000313" key="7">
    <source>
        <dbReference type="Proteomes" id="UP001551695"/>
    </source>
</evidence>
<dbReference type="InterPro" id="IPR012223">
    <property type="entry name" value="TEII"/>
</dbReference>
<dbReference type="InterPro" id="IPR029058">
    <property type="entry name" value="AB_hydrolase_fold"/>
</dbReference>
<dbReference type="Pfam" id="PF00975">
    <property type="entry name" value="Thioesterase"/>
    <property type="match status" value="1"/>
</dbReference>
<comment type="catalytic activity">
    <reaction evidence="4">
        <text>a fatty acyl-CoA + H2O = a fatty acid + CoA + H(+)</text>
        <dbReference type="Rhea" id="RHEA:16781"/>
        <dbReference type="ChEBI" id="CHEBI:15377"/>
        <dbReference type="ChEBI" id="CHEBI:15378"/>
        <dbReference type="ChEBI" id="CHEBI:28868"/>
        <dbReference type="ChEBI" id="CHEBI:57287"/>
        <dbReference type="ChEBI" id="CHEBI:77636"/>
    </reaction>
</comment>
<keyword evidence="7" id="KW-1185">Reference proteome</keyword>
<evidence type="ECO:0000259" key="5">
    <source>
        <dbReference type="SMART" id="SM00824"/>
    </source>
</evidence>
<dbReference type="SMART" id="SM00824">
    <property type="entry name" value="PKS_TE"/>
    <property type="match status" value="1"/>
</dbReference>
<dbReference type="InterPro" id="IPR001031">
    <property type="entry name" value="Thioesterase"/>
</dbReference>
<evidence type="ECO:0000256" key="1">
    <source>
        <dbReference type="ARBA" id="ARBA00007169"/>
    </source>
</evidence>
<proteinExistence type="inferred from homology"/>
<gene>
    <name evidence="6" type="ORF">AB0I48_04740</name>
</gene>
<feature type="domain" description="Thioesterase TesA-like" evidence="5">
    <location>
        <begin position="20"/>
        <end position="235"/>
    </location>
</feature>
<dbReference type="SUPFAM" id="SSF53474">
    <property type="entry name" value="alpha/beta-Hydrolases"/>
    <property type="match status" value="1"/>
</dbReference>
<dbReference type="Gene3D" id="3.40.50.1820">
    <property type="entry name" value="alpha/beta hydrolase"/>
    <property type="match status" value="1"/>
</dbReference>
<evidence type="ECO:0000256" key="4">
    <source>
        <dbReference type="ARBA" id="ARBA00024293"/>
    </source>
</evidence>